<keyword evidence="8" id="KW-1185">Reference proteome</keyword>
<dbReference type="Proteomes" id="UP000192333">
    <property type="component" value="Chromosome I"/>
</dbReference>
<dbReference type="PANTHER" id="PTHR43065">
    <property type="entry name" value="SENSOR HISTIDINE KINASE"/>
    <property type="match status" value="1"/>
</dbReference>
<dbReference type="RefSeq" id="WP_084119578.1">
    <property type="nucleotide sequence ID" value="NZ_LT838813.1"/>
</dbReference>
<dbReference type="PROSITE" id="PS51257">
    <property type="entry name" value="PROKAR_LIPOPROTEIN"/>
    <property type="match status" value="1"/>
</dbReference>
<dbReference type="SUPFAM" id="SSF63829">
    <property type="entry name" value="Calcium-dependent phosphotriesterase"/>
    <property type="match status" value="2"/>
</dbReference>
<feature type="transmembrane region" description="Helical" evidence="5">
    <location>
        <begin position="841"/>
        <end position="861"/>
    </location>
</feature>
<dbReference type="SUPFAM" id="SSF47384">
    <property type="entry name" value="Homodimeric domain of signal transducing histidine kinase"/>
    <property type="match status" value="1"/>
</dbReference>
<evidence type="ECO:0000313" key="7">
    <source>
        <dbReference type="EMBL" id="SMD42817.1"/>
    </source>
</evidence>
<feature type="region of interest" description="Disordered" evidence="4">
    <location>
        <begin position="1067"/>
        <end position="1088"/>
    </location>
</feature>
<dbReference type="Pfam" id="PF07494">
    <property type="entry name" value="Reg_prop"/>
    <property type="match status" value="1"/>
</dbReference>
<dbReference type="InterPro" id="IPR005467">
    <property type="entry name" value="His_kinase_dom"/>
</dbReference>
<evidence type="ECO:0000256" key="3">
    <source>
        <dbReference type="ARBA" id="ARBA00022553"/>
    </source>
</evidence>
<name>A0A1W2H1H7_9BACT</name>
<dbReference type="GO" id="GO:0000155">
    <property type="term" value="F:phosphorelay sensor kinase activity"/>
    <property type="evidence" value="ECO:0007669"/>
    <property type="project" value="InterPro"/>
</dbReference>
<dbReference type="Gene3D" id="1.10.287.130">
    <property type="match status" value="1"/>
</dbReference>
<dbReference type="Gene3D" id="2.130.10.10">
    <property type="entry name" value="YVTN repeat-like/Quinoprotein amine dehydrogenase"/>
    <property type="match status" value="3"/>
</dbReference>
<dbReference type="STRING" id="758820.SAMN00777080_1382"/>
<dbReference type="InterPro" id="IPR036097">
    <property type="entry name" value="HisK_dim/P_sf"/>
</dbReference>
<dbReference type="Gene3D" id="2.60.40.10">
    <property type="entry name" value="Immunoglobulins"/>
    <property type="match status" value="1"/>
</dbReference>
<dbReference type="Gene3D" id="3.30.565.10">
    <property type="entry name" value="Histidine kinase-like ATPase, C-terminal domain"/>
    <property type="match status" value="1"/>
</dbReference>
<dbReference type="InterPro" id="IPR003594">
    <property type="entry name" value="HATPase_dom"/>
</dbReference>
<dbReference type="SMART" id="SM00387">
    <property type="entry name" value="HATPase_c"/>
    <property type="match status" value="1"/>
</dbReference>
<dbReference type="PRINTS" id="PR00344">
    <property type="entry name" value="BCTRLSENSOR"/>
</dbReference>
<feature type="compositionally biased region" description="Basic and acidic residues" evidence="4">
    <location>
        <begin position="1067"/>
        <end position="1087"/>
    </location>
</feature>
<organism evidence="7 8">
    <name type="scientific">Aquiflexum balticum DSM 16537</name>
    <dbReference type="NCBI Taxonomy" id="758820"/>
    <lineage>
        <taxon>Bacteria</taxon>
        <taxon>Pseudomonadati</taxon>
        <taxon>Bacteroidota</taxon>
        <taxon>Cytophagia</taxon>
        <taxon>Cytophagales</taxon>
        <taxon>Cyclobacteriaceae</taxon>
        <taxon>Aquiflexum</taxon>
    </lineage>
</organism>
<evidence type="ECO:0000259" key="6">
    <source>
        <dbReference type="PROSITE" id="PS50109"/>
    </source>
</evidence>
<comment type="catalytic activity">
    <reaction evidence="1">
        <text>ATP + protein L-histidine = ADP + protein N-phospho-L-histidine.</text>
        <dbReference type="EC" id="2.7.13.3"/>
    </reaction>
</comment>
<evidence type="ECO:0000256" key="1">
    <source>
        <dbReference type="ARBA" id="ARBA00000085"/>
    </source>
</evidence>
<keyword evidence="5" id="KW-1133">Transmembrane helix</keyword>
<dbReference type="OrthoDB" id="9806995at2"/>
<dbReference type="InterPro" id="IPR013783">
    <property type="entry name" value="Ig-like_fold"/>
</dbReference>
<dbReference type="Pfam" id="PF07495">
    <property type="entry name" value="Y_Y_Y"/>
    <property type="match status" value="1"/>
</dbReference>
<evidence type="ECO:0000256" key="2">
    <source>
        <dbReference type="ARBA" id="ARBA00012438"/>
    </source>
</evidence>
<dbReference type="SUPFAM" id="SSF55874">
    <property type="entry name" value="ATPase domain of HSP90 chaperone/DNA topoisomerase II/histidine kinase"/>
    <property type="match status" value="1"/>
</dbReference>
<dbReference type="SMART" id="SM00388">
    <property type="entry name" value="HisKA"/>
    <property type="match status" value="1"/>
</dbReference>
<keyword evidence="5" id="KW-0472">Membrane</keyword>
<accession>A0A1W2H1H7</accession>
<gene>
    <name evidence="7" type="ORF">SAMN00777080_1382</name>
</gene>
<dbReference type="InterPro" id="IPR011110">
    <property type="entry name" value="Reg_prop"/>
</dbReference>
<dbReference type="InterPro" id="IPR015943">
    <property type="entry name" value="WD40/YVTN_repeat-like_dom_sf"/>
</dbReference>
<dbReference type="EC" id="2.7.13.3" evidence="2"/>
<evidence type="ECO:0000256" key="4">
    <source>
        <dbReference type="SAM" id="MobiDB-lite"/>
    </source>
</evidence>
<feature type="domain" description="Histidine kinase" evidence="6">
    <location>
        <begin position="913"/>
        <end position="1172"/>
    </location>
</feature>
<dbReference type="AlphaFoldDB" id="A0A1W2H1H7"/>
<keyword evidence="5" id="KW-0812">Transmembrane</keyword>
<dbReference type="PANTHER" id="PTHR43065:SF42">
    <property type="entry name" value="TWO-COMPONENT SENSOR PPRA"/>
    <property type="match status" value="1"/>
</dbReference>
<dbReference type="InterPro" id="IPR036890">
    <property type="entry name" value="HATPase_C_sf"/>
</dbReference>
<dbReference type="InterPro" id="IPR004358">
    <property type="entry name" value="Sig_transdc_His_kin-like_C"/>
</dbReference>
<evidence type="ECO:0000313" key="8">
    <source>
        <dbReference type="Proteomes" id="UP000192333"/>
    </source>
</evidence>
<dbReference type="EMBL" id="LT838813">
    <property type="protein sequence ID" value="SMD42817.1"/>
    <property type="molecule type" value="Genomic_DNA"/>
</dbReference>
<reference evidence="8" key="1">
    <citation type="submission" date="2017-04" db="EMBL/GenBank/DDBJ databases">
        <authorList>
            <person name="Varghese N."/>
            <person name="Submissions S."/>
        </authorList>
    </citation>
    <scope>NUCLEOTIDE SEQUENCE [LARGE SCALE GENOMIC DNA]</scope>
    <source>
        <strain evidence="8">DSM 16537</strain>
    </source>
</reference>
<dbReference type="CDD" id="cd00082">
    <property type="entry name" value="HisKA"/>
    <property type="match status" value="1"/>
</dbReference>
<proteinExistence type="predicted"/>
<dbReference type="Pfam" id="PF02518">
    <property type="entry name" value="HATPase_c"/>
    <property type="match status" value="1"/>
</dbReference>
<keyword evidence="3" id="KW-0597">Phosphoprotein</keyword>
<dbReference type="InterPro" id="IPR011123">
    <property type="entry name" value="Y_Y_Y"/>
</dbReference>
<sequence>MIKNTLFIALIASALSCTKAPETENEPISEKQLGITFKDSFPEPEIVQFKLGPKIPKEAYIASQRKFSLEAEYGKEAVSSITPKDGLPPEGYPQLGFDKKGNVWINTSTSLQYDGSRFKEFDVIGTDLTTRSILIDKNDHLWIHGFKTANDSIEDRIMIFDGIRCKDVAGLKVKTKVSKTSLGLGMFAGADKSIWVINSLERKIMKYVGEEVVESFEYGDLSINDEASLQDLGDEGLFIFDYYNAILTRIKAGYFETTELKTILPETRILAINVTDSNTFYASTTSGTYRIDNKKATSLNKDSRGLFIDKNNFVWNITDKGIKKSKGTLTLEFENSSLFNNSIGLTLKSDNNDHTWIAVKSLIGRFDETIKTYNNLFDGGDNTSRIINLYQARNSDIYLGTLTKGLIHFDGTTITQYDFLKKQTKDSRENRILSIAEDPEGNIWFTQFGGRLTKFDAEFFQSYDLDAFLSKIYHVDSAGTFWLDIWDQDFKKGGLYKFDGKDFLKVTTPSKIGLRATSVCTDTSGAAWIGTGEALWKFDKGIFTKYTTQDGLPNDFINTVQSDAKGNIWIGTDNGLSIFDGKKFRNYGRPEGIVEKIIGSIIPDSTNNKFWIKGQFSDYLIAASYNDQTKELQVETFSANQGFPIPSYNAFLVDQQGLIWMSTNSGDLARFDYQTLKKNSNPFPIHLNTILVNGESLVWSELNENYSEDSLISKTEMISRFGKEKSTEEIEALKETFSSISYDSLIPFDFIPIGLELPFSANSLSFEFTAIDPFFSKSTLYQYYLDGFDKAWSPLSKNNTANFGNLMEGSYTFQLKALNPYGIWSEMSYSFRVLPPWYRTWWAYLLYAFLFFGAITGFIRWRTNKLKTEKALLEQEVSHRTSELKESLEHLKSTQAQLIQSEKMASLGELTAGIAHEIQNPLNFVNNFSEVSAELLDEVKETRTKSQETRPRTEEDEIEDEILEDIKKNLEKINHHGKRADAIVKGMLEHSRTSTGEKAPTDLNALADEYVRLSYHGFRAKDKSFNTDYKLDLDPNLPKVNVVASDIGRVILNLVNNAFYACAERGRSTVNEKSKSGPDSHRGEGYKPEVIVSSSKTENGIEISVKDNGNGIPDSIKEKIFQPFFTTKPTGSGTGLGLSLSYDIIKAHGGELRVVSEEGKGTEMKIILLIIKDS</sequence>
<dbReference type="PROSITE" id="PS50109">
    <property type="entry name" value="HIS_KIN"/>
    <property type="match status" value="1"/>
</dbReference>
<dbReference type="InterPro" id="IPR003661">
    <property type="entry name" value="HisK_dim/P_dom"/>
</dbReference>
<protein>
    <recommendedName>
        <fullName evidence="2">histidine kinase</fullName>
        <ecNumber evidence="2">2.7.13.3</ecNumber>
    </recommendedName>
</protein>
<evidence type="ECO:0000256" key="5">
    <source>
        <dbReference type="SAM" id="Phobius"/>
    </source>
</evidence>